<evidence type="ECO:0000256" key="1">
    <source>
        <dbReference type="ARBA" id="ARBA00004651"/>
    </source>
</evidence>
<feature type="transmembrane region" description="Helical" evidence="7">
    <location>
        <begin position="301"/>
        <end position="319"/>
    </location>
</feature>
<dbReference type="GO" id="GO:0022857">
    <property type="term" value="F:transmembrane transporter activity"/>
    <property type="evidence" value="ECO:0007669"/>
    <property type="project" value="InterPro"/>
</dbReference>
<sequence length="418" mass="44458">MEPAGPSTSPDRARRPHTFAALGYRNYRLWFAGQLVSLFGTWMQMTAQGYLVFELTRSSAYLGYVAFAAGAPAWIFTLYGGVIADRMPRKTLMLITQASMMALALALADLTFGGLIRPGHILAFAFLLGIANAFDAPARQAFVLEMVSRRDLTNAIALNATMFHTATALGPAAAGFTYAAFGPGWCFLINGVSFLAVILALLLMKLAPAQGERRRTSAAADLLEGLRYVRRHTVIRALIVLIGLMSLFGIGLYTLMPAWAVKMLGGDARTLGLLQSARGAGALLGALALASLSRFRYKGRLLTAGTFAFPLLMLAFAGLRRLPLSLALLVGVGAAQILVMNLANAIIQGRVSDALRGRVMGLYTMAFFGLLPLGGLLAGSVAHRVGEPLALVLASLALLAGAGAIWVFQPRLRALEGE</sequence>
<dbReference type="Proteomes" id="UP000748308">
    <property type="component" value="Unassembled WGS sequence"/>
</dbReference>
<keyword evidence="5 7" id="KW-1133">Transmembrane helix</keyword>
<feature type="domain" description="Major facilitator superfamily (MFS) profile" evidence="8">
    <location>
        <begin position="26"/>
        <end position="413"/>
    </location>
</feature>
<evidence type="ECO:0000313" key="10">
    <source>
        <dbReference type="Proteomes" id="UP000748308"/>
    </source>
</evidence>
<evidence type="ECO:0000256" key="7">
    <source>
        <dbReference type="SAM" id="Phobius"/>
    </source>
</evidence>
<feature type="transmembrane region" description="Helical" evidence="7">
    <location>
        <begin position="271"/>
        <end position="289"/>
    </location>
</feature>
<feature type="transmembrane region" description="Helical" evidence="7">
    <location>
        <begin position="388"/>
        <end position="408"/>
    </location>
</feature>
<feature type="transmembrane region" description="Helical" evidence="7">
    <location>
        <begin position="91"/>
        <end position="108"/>
    </location>
</feature>
<dbReference type="InterPro" id="IPR010290">
    <property type="entry name" value="TM_effector"/>
</dbReference>
<feature type="transmembrane region" description="Helical" evidence="7">
    <location>
        <begin position="114"/>
        <end position="134"/>
    </location>
</feature>
<comment type="caution">
    <text evidence="9">The sequence shown here is derived from an EMBL/GenBank/DDBJ whole genome shotgun (WGS) entry which is preliminary data.</text>
</comment>
<feature type="transmembrane region" description="Helical" evidence="7">
    <location>
        <begin position="155"/>
        <end position="181"/>
    </location>
</feature>
<keyword evidence="4 7" id="KW-0812">Transmembrane</keyword>
<dbReference type="EMBL" id="VGIY01000071">
    <property type="protein sequence ID" value="MBM3317067.1"/>
    <property type="molecule type" value="Genomic_DNA"/>
</dbReference>
<organism evidence="9 10">
    <name type="scientific">Eiseniibacteriota bacterium</name>
    <dbReference type="NCBI Taxonomy" id="2212470"/>
    <lineage>
        <taxon>Bacteria</taxon>
        <taxon>Candidatus Eiseniibacteriota</taxon>
    </lineage>
</organism>
<comment type="subcellular location">
    <subcellularLocation>
        <location evidence="1">Cell membrane</location>
        <topology evidence="1">Multi-pass membrane protein</topology>
    </subcellularLocation>
</comment>
<accession>A0A937XAZ8</accession>
<name>A0A937XAZ8_UNCEI</name>
<reference evidence="9" key="1">
    <citation type="submission" date="2019-03" db="EMBL/GenBank/DDBJ databases">
        <title>Lake Tanganyika Metagenome-Assembled Genomes (MAGs).</title>
        <authorList>
            <person name="Tran P."/>
        </authorList>
    </citation>
    <scope>NUCLEOTIDE SEQUENCE</scope>
    <source>
        <strain evidence="9">M_DeepCast_400m_m2_100</strain>
    </source>
</reference>
<feature type="transmembrane region" description="Helical" evidence="7">
    <location>
        <begin position="59"/>
        <end position="79"/>
    </location>
</feature>
<evidence type="ECO:0000259" key="8">
    <source>
        <dbReference type="PROSITE" id="PS50850"/>
    </source>
</evidence>
<dbReference type="PANTHER" id="PTHR23513:SF11">
    <property type="entry name" value="STAPHYLOFERRIN A TRANSPORTER"/>
    <property type="match status" value="1"/>
</dbReference>
<dbReference type="PROSITE" id="PS50850">
    <property type="entry name" value="MFS"/>
    <property type="match status" value="1"/>
</dbReference>
<dbReference type="SUPFAM" id="SSF103473">
    <property type="entry name" value="MFS general substrate transporter"/>
    <property type="match status" value="1"/>
</dbReference>
<keyword evidence="2" id="KW-0813">Transport</keyword>
<evidence type="ECO:0000313" key="9">
    <source>
        <dbReference type="EMBL" id="MBM3317067.1"/>
    </source>
</evidence>
<evidence type="ECO:0000256" key="3">
    <source>
        <dbReference type="ARBA" id="ARBA00022475"/>
    </source>
</evidence>
<dbReference type="InterPro" id="IPR036259">
    <property type="entry name" value="MFS_trans_sf"/>
</dbReference>
<feature type="transmembrane region" description="Helical" evidence="7">
    <location>
        <begin position="187"/>
        <end position="207"/>
    </location>
</feature>
<dbReference type="Gene3D" id="1.20.1250.20">
    <property type="entry name" value="MFS general substrate transporter like domains"/>
    <property type="match status" value="1"/>
</dbReference>
<keyword evidence="6 7" id="KW-0472">Membrane</keyword>
<dbReference type="Pfam" id="PF05977">
    <property type="entry name" value="MFS_3"/>
    <property type="match status" value="1"/>
</dbReference>
<evidence type="ECO:0000256" key="2">
    <source>
        <dbReference type="ARBA" id="ARBA00022448"/>
    </source>
</evidence>
<protein>
    <submittedName>
        <fullName evidence="9">MFS transporter</fullName>
    </submittedName>
</protein>
<dbReference type="CDD" id="cd06173">
    <property type="entry name" value="MFS_MefA_like"/>
    <property type="match status" value="1"/>
</dbReference>
<dbReference type="InterPro" id="IPR020846">
    <property type="entry name" value="MFS_dom"/>
</dbReference>
<dbReference type="AlphaFoldDB" id="A0A937XAZ8"/>
<evidence type="ECO:0000256" key="5">
    <source>
        <dbReference type="ARBA" id="ARBA00022989"/>
    </source>
</evidence>
<evidence type="ECO:0000256" key="4">
    <source>
        <dbReference type="ARBA" id="ARBA00022692"/>
    </source>
</evidence>
<feature type="transmembrane region" description="Helical" evidence="7">
    <location>
        <begin position="359"/>
        <end position="382"/>
    </location>
</feature>
<dbReference type="PANTHER" id="PTHR23513">
    <property type="entry name" value="INTEGRAL MEMBRANE EFFLUX PROTEIN-RELATED"/>
    <property type="match status" value="1"/>
</dbReference>
<feature type="transmembrane region" description="Helical" evidence="7">
    <location>
        <begin position="237"/>
        <end position="259"/>
    </location>
</feature>
<dbReference type="GO" id="GO:0005886">
    <property type="term" value="C:plasma membrane"/>
    <property type="evidence" value="ECO:0007669"/>
    <property type="project" value="UniProtKB-SubCell"/>
</dbReference>
<keyword evidence="3" id="KW-1003">Cell membrane</keyword>
<gene>
    <name evidence="9" type="ORF">FJY75_04360</name>
</gene>
<proteinExistence type="predicted"/>
<feature type="transmembrane region" description="Helical" evidence="7">
    <location>
        <begin position="325"/>
        <end position="347"/>
    </location>
</feature>
<evidence type="ECO:0000256" key="6">
    <source>
        <dbReference type="ARBA" id="ARBA00023136"/>
    </source>
</evidence>